<sequence>MVGFSSFTFFCILFSLSPHLFCHTMLPSIHFFNRFNHFVLLFAFILFSLLFLLNLILHRVCFNSLVALSLSSSLPCEQFLLCQFFRSCHQDNTSSIKSILVRTLSL</sequence>
<reference evidence="2" key="1">
    <citation type="submission" date="2021-05" db="EMBL/GenBank/DDBJ databases">
        <authorList>
            <person name="Alioto T."/>
            <person name="Alioto T."/>
            <person name="Gomez Garrido J."/>
        </authorList>
    </citation>
    <scope>NUCLEOTIDE SEQUENCE</scope>
</reference>
<keyword evidence="1" id="KW-1133">Transmembrane helix</keyword>
<name>A0A8D8TN90_9HEMI</name>
<dbReference type="EMBL" id="HBUF01607549">
    <property type="protein sequence ID" value="CAG6777882.1"/>
    <property type="molecule type" value="Transcribed_RNA"/>
</dbReference>
<keyword evidence="1" id="KW-0472">Membrane</keyword>
<dbReference type="EMBL" id="HBUF01607548">
    <property type="protein sequence ID" value="CAG6777881.1"/>
    <property type="molecule type" value="Transcribed_RNA"/>
</dbReference>
<evidence type="ECO:0000256" key="1">
    <source>
        <dbReference type="SAM" id="Phobius"/>
    </source>
</evidence>
<accession>A0A8D8TN90</accession>
<protein>
    <submittedName>
        <fullName evidence="2">Uncharacterized protein</fullName>
    </submittedName>
</protein>
<keyword evidence="1" id="KW-0812">Transmembrane</keyword>
<organism evidence="2">
    <name type="scientific">Cacopsylla melanoneura</name>
    <dbReference type="NCBI Taxonomy" id="428564"/>
    <lineage>
        <taxon>Eukaryota</taxon>
        <taxon>Metazoa</taxon>
        <taxon>Ecdysozoa</taxon>
        <taxon>Arthropoda</taxon>
        <taxon>Hexapoda</taxon>
        <taxon>Insecta</taxon>
        <taxon>Pterygota</taxon>
        <taxon>Neoptera</taxon>
        <taxon>Paraneoptera</taxon>
        <taxon>Hemiptera</taxon>
        <taxon>Sternorrhyncha</taxon>
        <taxon>Psylloidea</taxon>
        <taxon>Psyllidae</taxon>
        <taxon>Psyllinae</taxon>
        <taxon>Cacopsylla</taxon>
    </lineage>
</organism>
<dbReference type="AlphaFoldDB" id="A0A8D8TN90"/>
<feature type="transmembrane region" description="Helical" evidence="1">
    <location>
        <begin position="38"/>
        <end position="57"/>
    </location>
</feature>
<dbReference type="EMBL" id="HBUF01300749">
    <property type="protein sequence ID" value="CAG6691059.1"/>
    <property type="molecule type" value="Transcribed_RNA"/>
</dbReference>
<evidence type="ECO:0000313" key="2">
    <source>
        <dbReference type="EMBL" id="CAG6691059.1"/>
    </source>
</evidence>
<proteinExistence type="predicted"/>